<proteinExistence type="predicted"/>
<sequence>MNEKDQIAVAVALRAQGSTYGQIGHKLKISPVKARKLVLEGGEPEPDKLKIFTDLGMSKPTARRLAADYSSPEDVRQASDEELLKLPGFGKGSLADARKALGQIVGDSTASPTAESFKLIEKTLNIWISRAKNYAHEFPDEFSKLSDQMLETSQRIDKILAE</sequence>
<accession>A0A4R5LN49</accession>
<dbReference type="SUPFAM" id="SSF47781">
    <property type="entry name" value="RuvA domain 2-like"/>
    <property type="match status" value="1"/>
</dbReference>
<dbReference type="OrthoDB" id="837865at2"/>
<keyword evidence="2" id="KW-1185">Reference proteome</keyword>
<dbReference type="InterPro" id="IPR010994">
    <property type="entry name" value="RuvA_2-like"/>
</dbReference>
<name>A0A4R5LN49_9GAMM</name>
<reference evidence="1 2" key="1">
    <citation type="submission" date="2019-03" db="EMBL/GenBank/DDBJ databases">
        <title>Seongchinamella monodicae gen. nov., sp. nov., a novel member of the Gammaproteobacteria isolated from a tidal mudflat of beach.</title>
        <authorList>
            <person name="Yang H.G."/>
            <person name="Kang J.W."/>
            <person name="Lee S.D."/>
        </authorList>
    </citation>
    <scope>NUCLEOTIDE SEQUENCE [LARGE SCALE GENOMIC DNA]</scope>
    <source>
        <strain evidence="1 2">GH4-78</strain>
    </source>
</reference>
<dbReference type="RefSeq" id="WP_133215406.1">
    <property type="nucleotide sequence ID" value="NZ_SMSE01000005.1"/>
</dbReference>
<dbReference type="Proteomes" id="UP000295554">
    <property type="component" value="Unassembled WGS sequence"/>
</dbReference>
<dbReference type="Gene3D" id="1.10.150.20">
    <property type="entry name" value="5' to 3' exonuclease, C-terminal subdomain"/>
    <property type="match status" value="1"/>
</dbReference>
<organism evidence="1 2">
    <name type="scientific">Seongchinamella unica</name>
    <dbReference type="NCBI Taxonomy" id="2547392"/>
    <lineage>
        <taxon>Bacteria</taxon>
        <taxon>Pseudomonadati</taxon>
        <taxon>Pseudomonadota</taxon>
        <taxon>Gammaproteobacteria</taxon>
        <taxon>Cellvibrionales</taxon>
        <taxon>Halieaceae</taxon>
        <taxon>Seongchinamella</taxon>
    </lineage>
</organism>
<evidence type="ECO:0000313" key="2">
    <source>
        <dbReference type="Proteomes" id="UP000295554"/>
    </source>
</evidence>
<dbReference type="AlphaFoldDB" id="A0A4R5LN49"/>
<gene>
    <name evidence="1" type="ORF">E2F43_18200</name>
</gene>
<dbReference type="EMBL" id="SMSE01000005">
    <property type="protein sequence ID" value="TDG11643.1"/>
    <property type="molecule type" value="Genomic_DNA"/>
</dbReference>
<evidence type="ECO:0000313" key="1">
    <source>
        <dbReference type="EMBL" id="TDG11643.1"/>
    </source>
</evidence>
<protein>
    <submittedName>
        <fullName evidence="1">Uncharacterized protein</fullName>
    </submittedName>
</protein>
<comment type="caution">
    <text evidence="1">The sequence shown here is derived from an EMBL/GenBank/DDBJ whole genome shotgun (WGS) entry which is preliminary data.</text>
</comment>